<dbReference type="EMBL" id="JAAORB010000008">
    <property type="protein sequence ID" value="NHQ74118.1"/>
    <property type="molecule type" value="Genomic_DNA"/>
</dbReference>
<dbReference type="PANTHER" id="PTHR38030">
    <property type="entry name" value="PROTOPORPHYRINOGEN IX DEHYDROGENASE [MENAQUINONE]"/>
    <property type="match status" value="1"/>
</dbReference>
<dbReference type="PANTHER" id="PTHR38030:SF2">
    <property type="entry name" value="PROTOPORPHYRINOGEN IX DEHYDROGENASE [QUINONE]"/>
    <property type="match status" value="1"/>
</dbReference>
<reference evidence="2" key="1">
    <citation type="submission" date="2020-03" db="EMBL/GenBank/DDBJ databases">
        <title>Roseovarius gahaiensis sp. nov., isolated from Gahai Saline Lake, China.</title>
        <authorList>
            <person name="Sun X."/>
        </authorList>
    </citation>
    <scope>NUCLEOTIDE SEQUENCE</scope>
    <source>
        <strain evidence="2">GH877</strain>
    </source>
</reference>
<keyword evidence="3" id="KW-1185">Reference proteome</keyword>
<evidence type="ECO:0000313" key="3">
    <source>
        <dbReference type="Proteomes" id="UP000639775"/>
    </source>
</evidence>
<accession>A0A967EEC7</accession>
<dbReference type="InterPro" id="IPR026816">
    <property type="entry name" value="Flavodoxin_dom"/>
</dbReference>
<dbReference type="Proteomes" id="UP000639775">
    <property type="component" value="Unassembled WGS sequence"/>
</dbReference>
<gene>
    <name evidence="2" type="ORF">HAT86_06510</name>
</gene>
<dbReference type="GO" id="GO:0070819">
    <property type="term" value="F:menaquinone-dependent protoporphyrinogen oxidase activity"/>
    <property type="evidence" value="ECO:0007669"/>
    <property type="project" value="TreeGrafter"/>
</dbReference>
<dbReference type="GO" id="GO:0006783">
    <property type="term" value="P:heme biosynthetic process"/>
    <property type="evidence" value="ECO:0007669"/>
    <property type="project" value="TreeGrafter"/>
</dbReference>
<dbReference type="RefSeq" id="WP_167194678.1">
    <property type="nucleotide sequence ID" value="NZ_JAAORB010000008.1"/>
</dbReference>
<dbReference type="GO" id="GO:0010181">
    <property type="term" value="F:FMN binding"/>
    <property type="evidence" value="ECO:0007669"/>
    <property type="project" value="TreeGrafter"/>
</dbReference>
<dbReference type="AlphaFoldDB" id="A0A967EEC7"/>
<dbReference type="InterPro" id="IPR029039">
    <property type="entry name" value="Flavoprotein-like_sf"/>
</dbReference>
<dbReference type="SUPFAM" id="SSF52218">
    <property type="entry name" value="Flavoproteins"/>
    <property type="match status" value="1"/>
</dbReference>
<feature type="domain" description="Flavodoxin" evidence="1">
    <location>
        <begin position="4"/>
        <end position="150"/>
    </location>
</feature>
<comment type="caution">
    <text evidence="2">The sequence shown here is derived from an EMBL/GenBank/DDBJ whole genome shotgun (WGS) entry which is preliminary data.</text>
</comment>
<protein>
    <submittedName>
        <fullName evidence="2">Protoporphyrinogen oxidase</fullName>
    </submittedName>
</protein>
<evidence type="ECO:0000313" key="2">
    <source>
        <dbReference type="EMBL" id="NHQ74118.1"/>
    </source>
</evidence>
<dbReference type="InterPro" id="IPR052200">
    <property type="entry name" value="Protoporphyrinogen_IX_DH"/>
</dbReference>
<dbReference type="Pfam" id="PF12724">
    <property type="entry name" value="Flavodoxin_5"/>
    <property type="match status" value="1"/>
</dbReference>
<proteinExistence type="predicted"/>
<name>A0A967EEC7_9RHOB</name>
<organism evidence="2 3">
    <name type="scientific">Roseovarius gahaiensis</name>
    <dbReference type="NCBI Taxonomy" id="2716691"/>
    <lineage>
        <taxon>Bacteria</taxon>
        <taxon>Pseudomonadati</taxon>
        <taxon>Pseudomonadota</taxon>
        <taxon>Alphaproteobacteria</taxon>
        <taxon>Rhodobacterales</taxon>
        <taxon>Roseobacteraceae</taxon>
        <taxon>Roseovarius</taxon>
    </lineage>
</organism>
<dbReference type="Gene3D" id="3.40.50.360">
    <property type="match status" value="1"/>
</dbReference>
<sequence>MKILIFYGTSEGQTRRICQFCADALIGAGHSVEVMQPAGDESDFDVARFDAAIGAGSVHMGAYQADLAHFAVTHADALNARPTLFLSVSLAIVGQDPEELADLDDITARFIEDTGWTPGQVAQVAGAFRFTQYDFLKSWAMRWIALRKGQDIDPHSDTEFTDWTALRGLVLDWAGRIGRGA</sequence>
<evidence type="ECO:0000259" key="1">
    <source>
        <dbReference type="Pfam" id="PF12724"/>
    </source>
</evidence>